<dbReference type="Proteomes" id="UP000238348">
    <property type="component" value="Chromosome"/>
</dbReference>
<feature type="compositionally biased region" description="Basic and acidic residues" evidence="1">
    <location>
        <begin position="218"/>
        <end position="230"/>
    </location>
</feature>
<gene>
    <name evidence="2" type="ORF">SOCE26_062890</name>
</gene>
<organism evidence="2 3">
    <name type="scientific">Sorangium cellulosum</name>
    <name type="common">Polyangium cellulosum</name>
    <dbReference type="NCBI Taxonomy" id="56"/>
    <lineage>
        <taxon>Bacteria</taxon>
        <taxon>Pseudomonadati</taxon>
        <taxon>Myxococcota</taxon>
        <taxon>Polyangia</taxon>
        <taxon>Polyangiales</taxon>
        <taxon>Polyangiaceae</taxon>
        <taxon>Sorangium</taxon>
    </lineage>
</organism>
<dbReference type="InterPro" id="IPR024038">
    <property type="entry name" value="MYXO-CTERM"/>
</dbReference>
<feature type="region of interest" description="Disordered" evidence="1">
    <location>
        <begin position="1"/>
        <end position="34"/>
    </location>
</feature>
<protein>
    <submittedName>
        <fullName evidence="2">Uncharacterized protein</fullName>
    </submittedName>
</protein>
<dbReference type="NCBIfam" id="TIGR03901">
    <property type="entry name" value="MYXO-CTERM"/>
    <property type="match status" value="1"/>
</dbReference>
<evidence type="ECO:0000313" key="2">
    <source>
        <dbReference type="EMBL" id="AUX44821.1"/>
    </source>
</evidence>
<accession>A0A2L0EZU3</accession>
<dbReference type="AlphaFoldDB" id="A0A2L0EZU3"/>
<name>A0A2L0EZU3_SORCE</name>
<proteinExistence type="predicted"/>
<dbReference type="RefSeq" id="WP_159397460.1">
    <property type="nucleotide sequence ID" value="NZ_CP012673.1"/>
</dbReference>
<evidence type="ECO:0000256" key="1">
    <source>
        <dbReference type="SAM" id="MobiDB-lite"/>
    </source>
</evidence>
<dbReference type="EMBL" id="CP012673">
    <property type="protein sequence ID" value="AUX44821.1"/>
    <property type="molecule type" value="Genomic_DNA"/>
</dbReference>
<feature type="compositionally biased region" description="Pro residues" evidence="1">
    <location>
        <begin position="257"/>
        <end position="268"/>
    </location>
</feature>
<feature type="region of interest" description="Disordered" evidence="1">
    <location>
        <begin position="212"/>
        <end position="285"/>
    </location>
</feature>
<sequence length="311" mass="33475">MRTARPRTGHLPQLGARRQRAEPRSHAHPRAARRLPGGGRRLLLARLVAAALALLGAWLPASAARAAGTVTIADRSPTEIDGRWKLKMTINYGGTPHLAHIPMLFSFTPTVHYERALTDQSPEKPILNRIPLQNQQSINESMDVGFSDGSGKIFSITKFDFVLRRDRGFEAGEYELVIKRASDGAQMGQKQKITLQGENEVIDRRAIVFSGEKKKKKDEKADAAGDEKSDAAGGEKGSEPGTEPVESAPSDETSPGDAPPDEAPPPVEPKQGGCGCRLSPEEGATPIALPLVALGAVAALARRRRPRRGSL</sequence>
<reference evidence="2 3" key="1">
    <citation type="submission" date="2015-09" db="EMBL/GenBank/DDBJ databases">
        <title>Sorangium comparison.</title>
        <authorList>
            <person name="Zaburannyi N."/>
            <person name="Bunk B."/>
            <person name="Overmann J."/>
            <person name="Mueller R."/>
        </authorList>
    </citation>
    <scope>NUCLEOTIDE SEQUENCE [LARGE SCALE GENOMIC DNA]</scope>
    <source>
        <strain evidence="2 3">So ce26</strain>
    </source>
</reference>
<evidence type="ECO:0000313" key="3">
    <source>
        <dbReference type="Proteomes" id="UP000238348"/>
    </source>
</evidence>
<dbReference type="OrthoDB" id="5515327at2"/>